<dbReference type="SUPFAM" id="SSF50952">
    <property type="entry name" value="Soluble quinoprotein glucose dehydrogenase"/>
    <property type="match status" value="1"/>
</dbReference>
<evidence type="ECO:0000313" key="1">
    <source>
        <dbReference type="EMBL" id="DAE15528.1"/>
    </source>
</evidence>
<accession>A0A8S5Q912</accession>
<sequence length="512" mass="57829">MELPILNEIAKGKAQLVEFKGYNHNLYAGDGEFWDMKNMTGDYYPVLSTRGKRGIVKHLSKPNGLFAKEKLAWVDGTEFYYGGIKVGTVEDSPKQFASMGAYLVIFPDKKIYNTYDNTFESLIKEKREIVTVVDNTITCTTTPEEFTAGDRLEIACGTNQGKYLLVAIEEKKLMFMDENTGADAKFSSFTGTGSIKTIVPDMDYITESENRLWGCSSQNHEIYACKLGDPKSWNAYEGISTDSYAATVGSDGDFTGAVTHLGYILFFKENCVHAIYGSKPANYQITNTTLRGVEKGSEKSLVIVNETLYYKSWNDVCMYQGSTPSSVSYALGKTKYRNAAAGAAGNKYYISMQNETGWTMFVFDESSGLWHKEDNTHASYFANLNGNLYYIDAEDNNIKCMNINSDMQMNEEETLEWMAEFTKFDESSMEHKYIGKFQFRAELEENASLEVWLDYDRKNQWEKICSLTSPINKPFTIPIMPQRCDILKLRFKGQGICRIFALAKTVEGGSEL</sequence>
<name>A0A8S5Q912_9CAUD</name>
<organism evidence="1">
    <name type="scientific">Podoviridae sp. ctZ5d16</name>
    <dbReference type="NCBI Taxonomy" id="2825257"/>
    <lineage>
        <taxon>Viruses</taxon>
        <taxon>Duplodnaviria</taxon>
        <taxon>Heunggongvirae</taxon>
        <taxon>Uroviricota</taxon>
        <taxon>Caudoviricetes</taxon>
    </lineage>
</organism>
<proteinExistence type="predicted"/>
<reference evidence="1" key="1">
    <citation type="journal article" date="2021" name="Proc. Natl. Acad. Sci. U.S.A.">
        <title>A Catalog of Tens of Thousands of Viruses from Human Metagenomes Reveals Hidden Associations with Chronic Diseases.</title>
        <authorList>
            <person name="Tisza M.J."/>
            <person name="Buck C.B."/>
        </authorList>
    </citation>
    <scope>NUCLEOTIDE SEQUENCE</scope>
    <source>
        <strain evidence="1">CtZ5d16</strain>
    </source>
</reference>
<protein>
    <submittedName>
        <fullName evidence="1">Stabilization protein</fullName>
    </submittedName>
</protein>
<dbReference type="EMBL" id="BK015606">
    <property type="protein sequence ID" value="DAE15528.1"/>
    <property type="molecule type" value="Genomic_DNA"/>
</dbReference>
<dbReference type="InterPro" id="IPR011041">
    <property type="entry name" value="Quinoprot_gluc/sorb_DH_b-prop"/>
</dbReference>